<feature type="transmembrane region" description="Helical" evidence="6">
    <location>
        <begin position="240"/>
        <end position="261"/>
    </location>
</feature>
<feature type="transmembrane region" description="Helical" evidence="6">
    <location>
        <begin position="63"/>
        <end position="85"/>
    </location>
</feature>
<dbReference type="PANTHER" id="PTHR32322:SF2">
    <property type="entry name" value="EAMA DOMAIN-CONTAINING PROTEIN"/>
    <property type="match status" value="1"/>
</dbReference>
<organism evidence="8 9">
    <name type="scientific">Sphingobacterium hungaricum</name>
    <dbReference type="NCBI Taxonomy" id="2082723"/>
    <lineage>
        <taxon>Bacteria</taxon>
        <taxon>Pseudomonadati</taxon>
        <taxon>Bacteroidota</taxon>
        <taxon>Sphingobacteriia</taxon>
        <taxon>Sphingobacteriales</taxon>
        <taxon>Sphingobacteriaceae</taxon>
        <taxon>Sphingobacterium</taxon>
    </lineage>
</organism>
<proteinExistence type="inferred from homology"/>
<dbReference type="InterPro" id="IPR037185">
    <property type="entry name" value="EmrE-like"/>
</dbReference>
<evidence type="ECO:0000313" key="9">
    <source>
        <dbReference type="Proteomes" id="UP000616201"/>
    </source>
</evidence>
<comment type="subcellular location">
    <subcellularLocation>
        <location evidence="1">Membrane</location>
        <topology evidence="1">Multi-pass membrane protein</topology>
    </subcellularLocation>
</comment>
<keyword evidence="5 6" id="KW-0472">Membrane</keyword>
<reference evidence="8" key="1">
    <citation type="submission" date="2018-02" db="EMBL/GenBank/DDBJ databases">
        <authorList>
            <person name="Vasarhelyi B.M."/>
            <person name="Deshmukh S."/>
            <person name="Balint B."/>
            <person name="Kukolya J."/>
        </authorList>
    </citation>
    <scope>NUCLEOTIDE SEQUENCE</scope>
    <source>
        <strain evidence="8">KB22</strain>
    </source>
</reference>
<feature type="domain" description="EamA" evidence="7">
    <location>
        <begin position="152"/>
        <end position="284"/>
    </location>
</feature>
<dbReference type="GO" id="GO:0016020">
    <property type="term" value="C:membrane"/>
    <property type="evidence" value="ECO:0007669"/>
    <property type="project" value="UniProtKB-SubCell"/>
</dbReference>
<feature type="transmembrane region" description="Helical" evidence="6">
    <location>
        <begin position="115"/>
        <end position="135"/>
    </location>
</feature>
<dbReference type="Pfam" id="PF00892">
    <property type="entry name" value="EamA"/>
    <property type="match status" value="1"/>
</dbReference>
<feature type="transmembrane region" description="Helical" evidence="6">
    <location>
        <begin position="180"/>
        <end position="200"/>
    </location>
</feature>
<keyword evidence="4 6" id="KW-1133">Transmembrane helix</keyword>
<evidence type="ECO:0000256" key="5">
    <source>
        <dbReference type="ARBA" id="ARBA00023136"/>
    </source>
</evidence>
<sequence>MIYVLYSVVCSVIVSIIIKLARNRGVNTKQLIVWNYPIAVLLTYALFKPSLTTLNYLYLPWEFYIPLSILLPTIFVFIALAIQYSGIVKTEIAMRLSLFIPLLAAFFIFHEELEMGKLAGISVGFLAILFSIGWTKDTSITASSKNWKYPLIVFIGMGVIDVLFKQVAQFTAIPYTTSMFIIFCLAMFVSFLYLGYLLILDKQKFDVRALFSGLLLGVFNFGNILFYMKAHRTLPDNPSVVFTGMNIGVIVLGALVGVLLFKEKLTNLNKIGLLLAVVSVLLIAYL</sequence>
<evidence type="ECO:0000256" key="2">
    <source>
        <dbReference type="ARBA" id="ARBA00007362"/>
    </source>
</evidence>
<dbReference type="PANTHER" id="PTHR32322">
    <property type="entry name" value="INNER MEMBRANE TRANSPORTER"/>
    <property type="match status" value="1"/>
</dbReference>
<feature type="transmembrane region" description="Helical" evidence="6">
    <location>
        <begin position="268"/>
        <end position="285"/>
    </location>
</feature>
<evidence type="ECO:0000256" key="3">
    <source>
        <dbReference type="ARBA" id="ARBA00022692"/>
    </source>
</evidence>
<dbReference type="SUPFAM" id="SSF103481">
    <property type="entry name" value="Multidrug resistance efflux transporter EmrE"/>
    <property type="match status" value="1"/>
</dbReference>
<evidence type="ECO:0000313" key="8">
    <source>
        <dbReference type="EMBL" id="MBE8715374.1"/>
    </source>
</evidence>
<name>A0A928V2E0_9SPHI</name>
<keyword evidence="3 6" id="KW-0812">Transmembrane</keyword>
<feature type="transmembrane region" description="Helical" evidence="6">
    <location>
        <begin position="92"/>
        <end position="109"/>
    </location>
</feature>
<dbReference type="AlphaFoldDB" id="A0A928V2E0"/>
<feature type="transmembrane region" description="Helical" evidence="6">
    <location>
        <begin position="6"/>
        <end position="21"/>
    </location>
</feature>
<dbReference type="Gene3D" id="1.10.3730.20">
    <property type="match status" value="1"/>
</dbReference>
<dbReference type="RefSeq" id="WP_196934971.1">
    <property type="nucleotide sequence ID" value="NZ_MU158698.1"/>
</dbReference>
<evidence type="ECO:0000256" key="6">
    <source>
        <dbReference type="SAM" id="Phobius"/>
    </source>
</evidence>
<dbReference type="InterPro" id="IPR050638">
    <property type="entry name" value="AA-Vitamin_Transporters"/>
</dbReference>
<gene>
    <name evidence="8" type="ORF">C4F49_17000</name>
</gene>
<dbReference type="InterPro" id="IPR000620">
    <property type="entry name" value="EamA_dom"/>
</dbReference>
<evidence type="ECO:0000256" key="1">
    <source>
        <dbReference type="ARBA" id="ARBA00004141"/>
    </source>
</evidence>
<feature type="transmembrane region" description="Helical" evidence="6">
    <location>
        <begin position="207"/>
        <end position="228"/>
    </location>
</feature>
<feature type="transmembrane region" description="Helical" evidence="6">
    <location>
        <begin position="33"/>
        <end position="51"/>
    </location>
</feature>
<dbReference type="EMBL" id="PRDK01000010">
    <property type="protein sequence ID" value="MBE8715374.1"/>
    <property type="molecule type" value="Genomic_DNA"/>
</dbReference>
<comment type="similarity">
    <text evidence="2">Belongs to the EamA transporter family.</text>
</comment>
<evidence type="ECO:0000259" key="7">
    <source>
        <dbReference type="Pfam" id="PF00892"/>
    </source>
</evidence>
<feature type="transmembrane region" description="Helical" evidence="6">
    <location>
        <begin position="147"/>
        <end position="168"/>
    </location>
</feature>
<accession>A0A928V2E0</accession>
<dbReference type="Proteomes" id="UP000616201">
    <property type="component" value="Unassembled WGS sequence"/>
</dbReference>
<comment type="caution">
    <text evidence="8">The sequence shown here is derived from an EMBL/GenBank/DDBJ whole genome shotgun (WGS) entry which is preliminary data.</text>
</comment>
<keyword evidence="9" id="KW-1185">Reference proteome</keyword>
<evidence type="ECO:0000256" key="4">
    <source>
        <dbReference type="ARBA" id="ARBA00022989"/>
    </source>
</evidence>
<protein>
    <submittedName>
        <fullName evidence="8">Transporter</fullName>
    </submittedName>
</protein>